<dbReference type="AlphaFoldDB" id="A0A927FA13"/>
<dbReference type="EMBL" id="JACYFG010000022">
    <property type="protein sequence ID" value="MBD5779915.1"/>
    <property type="molecule type" value="Genomic_DNA"/>
</dbReference>
<comment type="caution">
    <text evidence="1">The sequence shown here is derived from an EMBL/GenBank/DDBJ whole genome shotgun (WGS) entry which is preliminary data.</text>
</comment>
<evidence type="ECO:0000313" key="2">
    <source>
        <dbReference type="Proteomes" id="UP000622317"/>
    </source>
</evidence>
<name>A0A927FA13_9BACT</name>
<dbReference type="Proteomes" id="UP000622317">
    <property type="component" value="Unassembled WGS sequence"/>
</dbReference>
<organism evidence="1 2">
    <name type="scientific">Pelagicoccus enzymogenes</name>
    <dbReference type="NCBI Taxonomy" id="2773457"/>
    <lineage>
        <taxon>Bacteria</taxon>
        <taxon>Pseudomonadati</taxon>
        <taxon>Verrucomicrobiota</taxon>
        <taxon>Opitutia</taxon>
        <taxon>Puniceicoccales</taxon>
        <taxon>Pelagicoccaceae</taxon>
        <taxon>Pelagicoccus</taxon>
    </lineage>
</organism>
<keyword evidence="2" id="KW-1185">Reference proteome</keyword>
<sequence>MSLDGKNMTRRFFPLLFVLGCLLAGRLIANPVEDFSVKDVEKLGKEIFERDQMAAVATDLMLAQGLDLSRYPLRGWVTERNGKNSLVTFVGDYDGEHLAIFQIEQKGKKAPSFSKVEKQALTRYQSAAFKARLLASGAFDEFCSDSYNIAVLPDIDGDGFLVYALAATRDPDAVLVGGHYRFRVSADGGEIERTEKLFASCLVLDKSPGNMPEGASLAALTMSHVVSERPLETHVFLNYLHRMDFYVVTQDQTFWKLRGGKLKNMK</sequence>
<protein>
    <submittedName>
        <fullName evidence="1">Uncharacterized protein</fullName>
    </submittedName>
</protein>
<reference evidence="1" key="1">
    <citation type="submission" date="2020-09" db="EMBL/GenBank/DDBJ databases">
        <title>Pelagicoccus enzymogenes sp. nov. with an EPS production, isolated from marine sediment.</title>
        <authorList>
            <person name="Feng X."/>
        </authorList>
    </citation>
    <scope>NUCLEOTIDE SEQUENCE</scope>
    <source>
        <strain evidence="1">NFK12</strain>
    </source>
</reference>
<proteinExistence type="predicted"/>
<gene>
    <name evidence="1" type="ORF">IEN85_10485</name>
</gene>
<evidence type="ECO:0000313" key="1">
    <source>
        <dbReference type="EMBL" id="MBD5779915.1"/>
    </source>
</evidence>
<dbReference type="RefSeq" id="WP_191617043.1">
    <property type="nucleotide sequence ID" value="NZ_JACYFG010000022.1"/>
</dbReference>
<accession>A0A927FA13</accession>